<sequence length="382" mass="43064">MQGLGKRECFEETCFQTVTSAPSPTSEDLGDDAGNRTRFGLAQGECSSSRLLAKEVICQTGRPRRNFFDIVYSFQLCGCRFGRQRAALRARKSLRSQHLDITFSVDSGATVVKWLDQTNPVKSPAGSLPDFRMWESCRTILLFGGFSLGSPVSPALSFRRYYILSQSPSSTLKTLMLRATQISSLFTDSVNNSKAGHVHLQWSSRSNGSNDKKNTPPTGYAVLYRLRCPRLPAGGGEHLVLINLVANHREVNFHPERFMELDFAETRRRHDFHAGTKTQGFRVPLPPPPEQFSQFASTRSAVFFNELRVVRFNYYPEYHCSLTTSSPRGCPRLFASDEADTVTVCRREVAHIDGYHAADGISRLPHRWQRALDNLGDYFEVY</sequence>
<dbReference type="Proteomes" id="UP001159363">
    <property type="component" value="Chromosome 11"/>
</dbReference>
<dbReference type="EMBL" id="JARBHB010000012">
    <property type="protein sequence ID" value="KAJ8871245.1"/>
    <property type="molecule type" value="Genomic_DNA"/>
</dbReference>
<gene>
    <name evidence="1" type="ORF">PR048_027551</name>
</gene>
<organism evidence="1 2">
    <name type="scientific">Dryococelus australis</name>
    <dbReference type="NCBI Taxonomy" id="614101"/>
    <lineage>
        <taxon>Eukaryota</taxon>
        <taxon>Metazoa</taxon>
        <taxon>Ecdysozoa</taxon>
        <taxon>Arthropoda</taxon>
        <taxon>Hexapoda</taxon>
        <taxon>Insecta</taxon>
        <taxon>Pterygota</taxon>
        <taxon>Neoptera</taxon>
        <taxon>Polyneoptera</taxon>
        <taxon>Phasmatodea</taxon>
        <taxon>Verophasmatodea</taxon>
        <taxon>Anareolatae</taxon>
        <taxon>Phasmatidae</taxon>
        <taxon>Eurycanthinae</taxon>
        <taxon>Dryococelus</taxon>
    </lineage>
</organism>
<name>A0ABQ9GGT8_9NEOP</name>
<comment type="caution">
    <text evidence="1">The sequence shown here is derived from an EMBL/GenBank/DDBJ whole genome shotgun (WGS) entry which is preliminary data.</text>
</comment>
<evidence type="ECO:0000313" key="1">
    <source>
        <dbReference type="EMBL" id="KAJ8871245.1"/>
    </source>
</evidence>
<evidence type="ECO:0000313" key="2">
    <source>
        <dbReference type="Proteomes" id="UP001159363"/>
    </source>
</evidence>
<keyword evidence="2" id="KW-1185">Reference proteome</keyword>
<proteinExistence type="predicted"/>
<accession>A0ABQ9GGT8</accession>
<reference evidence="1 2" key="1">
    <citation type="submission" date="2023-02" db="EMBL/GenBank/DDBJ databases">
        <title>LHISI_Scaffold_Assembly.</title>
        <authorList>
            <person name="Stuart O.P."/>
            <person name="Cleave R."/>
            <person name="Magrath M.J.L."/>
            <person name="Mikheyev A.S."/>
        </authorList>
    </citation>
    <scope>NUCLEOTIDE SEQUENCE [LARGE SCALE GENOMIC DNA]</scope>
    <source>
        <strain evidence="1">Daus_M_001</strain>
        <tissue evidence="1">Leg muscle</tissue>
    </source>
</reference>
<protein>
    <submittedName>
        <fullName evidence="1">Uncharacterized protein</fullName>
    </submittedName>
</protein>